<dbReference type="Proteomes" id="UP000609531">
    <property type="component" value="Unassembled WGS sequence"/>
</dbReference>
<dbReference type="PANTHER" id="PTHR21198:SF7">
    <property type="entry name" value="ASPARTATE-GLUTAMATE RACEMASE FAMILY"/>
    <property type="match status" value="1"/>
</dbReference>
<protein>
    <submittedName>
        <fullName evidence="3">Amino acid racemase</fullName>
        <ecNumber evidence="3">5.1.1.-</ecNumber>
    </submittedName>
</protein>
<name>A0A934MDW2_9HYPH</name>
<dbReference type="PROSITE" id="PS00924">
    <property type="entry name" value="ASP_GLU_RACEMASE_2"/>
    <property type="match status" value="1"/>
</dbReference>
<dbReference type="InterPro" id="IPR033134">
    <property type="entry name" value="Asp/Glu_racemase_AS_2"/>
</dbReference>
<organism evidence="3 4">
    <name type="scientific">Acuticoccus mangrovi</name>
    <dbReference type="NCBI Taxonomy" id="2796142"/>
    <lineage>
        <taxon>Bacteria</taxon>
        <taxon>Pseudomonadati</taxon>
        <taxon>Pseudomonadota</taxon>
        <taxon>Alphaproteobacteria</taxon>
        <taxon>Hyphomicrobiales</taxon>
        <taxon>Amorphaceae</taxon>
        <taxon>Acuticoccus</taxon>
    </lineage>
</organism>
<dbReference type="EC" id="5.1.1.-" evidence="3"/>
<dbReference type="Gene3D" id="3.40.50.1860">
    <property type="match status" value="2"/>
</dbReference>
<reference evidence="3" key="1">
    <citation type="submission" date="2020-12" db="EMBL/GenBank/DDBJ databases">
        <title>Bacterial taxonomy.</title>
        <authorList>
            <person name="Pan X."/>
        </authorList>
    </citation>
    <scope>NUCLEOTIDE SEQUENCE</scope>
    <source>
        <strain evidence="3">B2012</strain>
    </source>
</reference>
<comment type="caution">
    <text evidence="3">The sequence shown here is derived from an EMBL/GenBank/DDBJ whole genome shotgun (WGS) entry which is preliminary data.</text>
</comment>
<dbReference type="RefSeq" id="WP_198882722.1">
    <property type="nucleotide sequence ID" value="NZ_JAEKJA010000011.1"/>
</dbReference>
<accession>A0A934MDW2</accession>
<gene>
    <name evidence="3" type="ORF">JCR33_14015</name>
</gene>
<evidence type="ECO:0000313" key="3">
    <source>
        <dbReference type="EMBL" id="MBJ3776817.1"/>
    </source>
</evidence>
<dbReference type="InterPro" id="IPR001920">
    <property type="entry name" value="Asp/Glu_race"/>
</dbReference>
<dbReference type="InterPro" id="IPR015942">
    <property type="entry name" value="Asp/Glu/hydantoin_racemase"/>
</dbReference>
<dbReference type="EMBL" id="JAEKJA010000011">
    <property type="protein sequence ID" value="MBJ3776817.1"/>
    <property type="molecule type" value="Genomic_DNA"/>
</dbReference>
<dbReference type="AlphaFoldDB" id="A0A934MDW2"/>
<dbReference type="PANTHER" id="PTHR21198">
    <property type="entry name" value="GLUTAMATE RACEMASE"/>
    <property type="match status" value="1"/>
</dbReference>
<dbReference type="GO" id="GO:0047661">
    <property type="term" value="F:amino-acid racemase activity"/>
    <property type="evidence" value="ECO:0007669"/>
    <property type="project" value="InterPro"/>
</dbReference>
<comment type="similarity">
    <text evidence="1">Belongs to the aspartate/glutamate racemases family.</text>
</comment>
<evidence type="ECO:0000256" key="1">
    <source>
        <dbReference type="ARBA" id="ARBA00007847"/>
    </source>
</evidence>
<sequence length="230" mass="25013">MKKIGLIGGLSWVATAHYYRRINELTQAWLGGVHSARIAMESVDRQDYVDAVIEREDEAAACAQILDAAAALERARADFLVITCNDVHRFVPELAPRLGVPFLHIAEATAAAILAEGLSRVALLGVRKTMEGDFYPSILSRHGIETIVPNEAERAEIHATIYDELVRDVFREETRARYRAIVEALAARGAEGVILGCTEIPLLVGPQDLSIPSFSTTELHCAAAVARAIG</sequence>
<evidence type="ECO:0000256" key="2">
    <source>
        <dbReference type="ARBA" id="ARBA00023235"/>
    </source>
</evidence>
<proteinExistence type="inferred from homology"/>
<dbReference type="NCBIfam" id="TIGR00035">
    <property type="entry name" value="asp_race"/>
    <property type="match status" value="1"/>
</dbReference>
<dbReference type="Pfam" id="PF01177">
    <property type="entry name" value="Asp_Glu_race"/>
    <property type="match status" value="1"/>
</dbReference>
<dbReference type="SUPFAM" id="SSF53681">
    <property type="entry name" value="Aspartate/glutamate racemase"/>
    <property type="match status" value="2"/>
</dbReference>
<dbReference type="InterPro" id="IPR004380">
    <property type="entry name" value="Asp_race"/>
</dbReference>
<keyword evidence="2 3" id="KW-0413">Isomerase</keyword>
<keyword evidence="4" id="KW-1185">Reference proteome</keyword>
<evidence type="ECO:0000313" key="4">
    <source>
        <dbReference type="Proteomes" id="UP000609531"/>
    </source>
</evidence>